<dbReference type="PANTHER" id="PTHR30451:SF6">
    <property type="entry name" value="OUTER MEMBRANE USHER PROTEIN SFMD"/>
    <property type="match status" value="1"/>
</dbReference>
<evidence type="ECO:0000256" key="4">
    <source>
        <dbReference type="ARBA" id="ARBA00022452"/>
    </source>
</evidence>
<keyword evidence="5" id="KW-0812">Transmembrane</keyword>
<dbReference type="InterPro" id="IPR025885">
    <property type="entry name" value="PapC_N"/>
</dbReference>
<dbReference type="InterPro" id="IPR043142">
    <property type="entry name" value="PapC-like_C_sf"/>
</dbReference>
<dbReference type="Gene3D" id="2.60.40.2070">
    <property type="match status" value="1"/>
</dbReference>
<dbReference type="FunFam" id="2.60.40.3110:FF:000001">
    <property type="entry name" value="Putative fimbrial outer membrane usher"/>
    <property type="match status" value="1"/>
</dbReference>
<name>A0A8I1DH48_ACIBZ</name>
<evidence type="ECO:0000256" key="7">
    <source>
        <dbReference type="ARBA" id="ARBA00023136"/>
    </source>
</evidence>
<comment type="subcellular location">
    <subcellularLocation>
        <location evidence="1">Cell outer membrane</location>
        <topology evidence="1">Multi-pass membrane protein</topology>
    </subcellularLocation>
</comment>
<accession>A0A8I1DH48</accession>
<dbReference type="PANTHER" id="PTHR30451">
    <property type="entry name" value="OUTER MEMBRANE USHER PROTEIN"/>
    <property type="match status" value="1"/>
</dbReference>
<evidence type="ECO:0000256" key="6">
    <source>
        <dbReference type="ARBA" id="ARBA00022729"/>
    </source>
</evidence>
<proteinExistence type="inferred from homology"/>
<dbReference type="Pfam" id="PF00577">
    <property type="entry name" value="Usher"/>
    <property type="match status" value="1"/>
</dbReference>
<evidence type="ECO:0000256" key="3">
    <source>
        <dbReference type="ARBA" id="ARBA00022448"/>
    </source>
</evidence>
<dbReference type="Pfam" id="PF13954">
    <property type="entry name" value="PapC_N"/>
    <property type="match status" value="1"/>
</dbReference>
<dbReference type="GO" id="GO:0015473">
    <property type="term" value="F:fimbrial usher porin activity"/>
    <property type="evidence" value="ECO:0007669"/>
    <property type="project" value="InterPro"/>
</dbReference>
<evidence type="ECO:0000313" key="9">
    <source>
        <dbReference type="EMBL" id="UUN98932.1"/>
    </source>
</evidence>
<evidence type="ECO:0000256" key="1">
    <source>
        <dbReference type="ARBA" id="ARBA00004571"/>
    </source>
</evidence>
<sequence length="868" mass="95825">MNTLHLTSSNTLRIRKIIKRYPMGMAITMLISAVMVRESHAEQVFNPEFLSDGLPDTQISDLSRFDKSTHQLPGVYRVDVYVNDQYAFTRDINFIESADAQDSTGLLPCLDIKTLKGFGVNIAQYEGFADTTQQCVDFTSIIEGATTQFHFDKQKLNISLPQISLMNQVRGYISPDQWDEGINGLFLNYNISGYNNSKTDSNSAFLRLDNGLNIGAWQFRHSGSWSYNSHQGKSSNQWNDLNTYAQTIVAPIKSQLIIGDSTTSGEIFDGFGYRGVHLSTSDAMYPDSQQGYAPSIRGVAKTNAKVVIKQNGYVVHQINVAPGPFKIEDINTASLNGDLVVTIEENDGSLQTFKVPFSTLPILQREDRTKYSIALGEYRSGLRNQDNPFIAQATAIHGLNSGMTVYSGTQLSQKYKSFLLGLGANLGHYGAFSFDITHANSELADKSSSSGQSLRFLYSKSLLSSGTTFQLLGYRYSTKGFYTLNDVTNKNMSGYNTGKDQTDLPNIEDYYNLNNAKKGRFQLNISHSFGDYGSLFISGNQQTYWNTDKKDEWLQAGYSNSWKTVNYSFSVSRNKYSARDITDTMYTMNLSFPLDKVLAKAKFTDNPIQNSYASFSSTQNSNGDETYMAGVSGTLLKDRNLSYSFNQGKVSQQGDIGSLNVTYNGSYGNVGAGYSYEKDSNQFTYSASGGVLAHRDGITFGQPLGSSSILVKASGAKGVNIENQIGVKTDWRGYAIVPYANEYRSNRVALNSDSFSNNLEIRNNVEHVVPIKGAIVRATFDTSIGVRALVTLSHDGKPVPYASSVIETESSTRSMVADDGRVYLTGLPLKGTLEAYWGGNSSEKCSTAYDISQMDLTKPVVQFELECQ</sequence>
<dbReference type="AlphaFoldDB" id="A0A8I1DH48"/>
<keyword evidence="4" id="KW-1134">Transmembrane beta strand</keyword>
<evidence type="ECO:0000256" key="5">
    <source>
        <dbReference type="ARBA" id="ARBA00022692"/>
    </source>
</evidence>
<keyword evidence="3" id="KW-0813">Transport</keyword>
<dbReference type="InterPro" id="IPR042186">
    <property type="entry name" value="FimD_plug_dom"/>
</dbReference>
<organism evidence="9 10">
    <name type="scientific">Acinetobacter bereziniae</name>
    <name type="common">Acinetobacter genomosp. 10</name>
    <dbReference type="NCBI Taxonomy" id="106648"/>
    <lineage>
        <taxon>Bacteria</taxon>
        <taxon>Pseudomonadati</taxon>
        <taxon>Pseudomonadota</taxon>
        <taxon>Gammaproteobacteria</taxon>
        <taxon>Moraxellales</taxon>
        <taxon>Moraxellaceae</taxon>
        <taxon>Acinetobacter</taxon>
    </lineage>
</organism>
<reference evidence="9" key="1">
    <citation type="submission" date="2022-02" db="EMBL/GenBank/DDBJ databases">
        <title>Characterization of Tn125 harboring carbapenem-resistant Acinetobacter bereziniae clinical isolates.</title>
        <authorList>
            <person name="Wong N.-K."/>
            <person name="Pan Q."/>
        </authorList>
    </citation>
    <scope>NUCLEOTIDE SEQUENCE</scope>
    <source>
        <strain evidence="9">GD03393</strain>
    </source>
</reference>
<dbReference type="FunFam" id="2.60.40.2610:FF:000001">
    <property type="entry name" value="Outer membrane fimbrial usher protein"/>
    <property type="match status" value="1"/>
</dbReference>
<evidence type="ECO:0000256" key="8">
    <source>
        <dbReference type="ARBA" id="ARBA00023237"/>
    </source>
</evidence>
<dbReference type="GO" id="GO:0009297">
    <property type="term" value="P:pilus assembly"/>
    <property type="evidence" value="ECO:0007669"/>
    <property type="project" value="InterPro"/>
</dbReference>
<keyword evidence="8" id="KW-0998">Cell outer membrane</keyword>
<dbReference type="InterPro" id="IPR025949">
    <property type="entry name" value="PapC-like_C"/>
</dbReference>
<keyword evidence="7" id="KW-0472">Membrane</keyword>
<dbReference type="NCBIfam" id="NF011745">
    <property type="entry name" value="PRK15198.1"/>
    <property type="match status" value="1"/>
</dbReference>
<dbReference type="InterPro" id="IPR037224">
    <property type="entry name" value="PapC_N_sf"/>
</dbReference>
<evidence type="ECO:0000313" key="10">
    <source>
        <dbReference type="Proteomes" id="UP000644140"/>
    </source>
</evidence>
<keyword evidence="6" id="KW-0732">Signal</keyword>
<dbReference type="GO" id="GO:0009279">
    <property type="term" value="C:cell outer membrane"/>
    <property type="evidence" value="ECO:0007669"/>
    <property type="project" value="UniProtKB-SubCell"/>
</dbReference>
<evidence type="ECO:0000256" key="2">
    <source>
        <dbReference type="ARBA" id="ARBA00008064"/>
    </source>
</evidence>
<dbReference type="RefSeq" id="WP_035301509.1">
    <property type="nucleotide sequence ID" value="NZ_BKMM01000048.1"/>
</dbReference>
<comment type="similarity">
    <text evidence="2">Belongs to the fimbrial export usher family.</text>
</comment>
<gene>
    <name evidence="9" type="primary">fimD</name>
    <name evidence="9" type="ORF">I9054_005640</name>
</gene>
<protein>
    <submittedName>
        <fullName evidence="9">Outer membrane usher protein FimD</fullName>
    </submittedName>
</protein>
<dbReference type="EMBL" id="CP092085">
    <property type="protein sequence ID" value="UUN98932.1"/>
    <property type="molecule type" value="Genomic_DNA"/>
</dbReference>
<dbReference type="Gene3D" id="2.60.40.3110">
    <property type="match status" value="1"/>
</dbReference>
<dbReference type="Pfam" id="PF13953">
    <property type="entry name" value="PapC_C"/>
    <property type="match status" value="1"/>
</dbReference>
<dbReference type="Gene3D" id="3.10.20.410">
    <property type="match status" value="1"/>
</dbReference>
<dbReference type="InterPro" id="IPR000015">
    <property type="entry name" value="Fimb_usher"/>
</dbReference>
<dbReference type="SUPFAM" id="SSF141729">
    <property type="entry name" value="FimD N-terminal domain-like"/>
    <property type="match status" value="1"/>
</dbReference>
<dbReference type="Proteomes" id="UP000644140">
    <property type="component" value="Chromosome"/>
</dbReference>
<dbReference type="Gene3D" id="2.60.40.2610">
    <property type="entry name" value="Outer membrane usher protein FimD, plug domain"/>
    <property type="match status" value="1"/>
</dbReference>